<evidence type="ECO:0000256" key="2">
    <source>
        <dbReference type="ARBA" id="ARBA00022679"/>
    </source>
</evidence>
<dbReference type="SUPFAM" id="SSF52540">
    <property type="entry name" value="P-loop containing nucleoside triphosphate hydrolases"/>
    <property type="match status" value="1"/>
</dbReference>
<dbReference type="AlphaFoldDB" id="B7QH18"/>
<dbReference type="Proteomes" id="UP000001555">
    <property type="component" value="Unassembled WGS sequence"/>
</dbReference>
<dbReference type="EMBL" id="DS936039">
    <property type="protein sequence ID" value="EEC18140.1"/>
    <property type="molecule type" value="Genomic_DNA"/>
</dbReference>
<sequence length="288" mass="33572">MCYDPVLYRQVPSFEPREGDIIQVSFPRSGSHWIQQILQLILNSGESAESYVDFASKAPYLENRVPDGMESPRLLRTHFSMDRIKVDPKAKYLYVARNPLDCCVSCYHYVREIPVCKFQDGTFDEFLDAFLEGHSSFGDFFDHVLSGYRRRKERNVFFVTYEELQRDKKGSILKLARFLGEDYEEMLKNRGDILQSILEKSSTVFMKDLMKTTPKEMREVLMKASLQAPPLEESGEDKGYDSTTINIVRQGGVGGWRKYFSEDGIKKMRAKIDENIRKYDIMSHWEDI</sequence>
<feature type="domain" description="Sulfotransferase" evidence="3">
    <location>
        <begin position="19"/>
        <end position="278"/>
    </location>
</feature>
<evidence type="ECO:0000256" key="1">
    <source>
        <dbReference type="ARBA" id="ARBA00005771"/>
    </source>
</evidence>
<dbReference type="PaxDb" id="6945-B7QH18"/>
<evidence type="ECO:0000313" key="4">
    <source>
        <dbReference type="EMBL" id="EEC18140.1"/>
    </source>
</evidence>
<evidence type="ECO:0000313" key="6">
    <source>
        <dbReference type="Proteomes" id="UP000001555"/>
    </source>
</evidence>
<dbReference type="PANTHER" id="PTHR11783">
    <property type="entry name" value="SULFOTRANSFERASE SULT"/>
    <property type="match status" value="1"/>
</dbReference>
<proteinExistence type="inferred from homology"/>
<dbReference type="OrthoDB" id="205623at2759"/>
<dbReference type="Pfam" id="PF00685">
    <property type="entry name" value="Sulfotransfer_1"/>
    <property type="match status" value="1"/>
</dbReference>
<comment type="similarity">
    <text evidence="1">Belongs to the sulfotransferase 1 family.</text>
</comment>
<dbReference type="EMBL" id="ABJB010398679">
    <property type="status" value="NOT_ANNOTATED_CDS"/>
    <property type="molecule type" value="Genomic_DNA"/>
</dbReference>
<gene>
    <name evidence="5" type="primary">8041139</name>
    <name evidence="4" type="ORF">IscW_ISCW013702</name>
</gene>
<dbReference type="InParanoid" id="B7QH18"/>
<keyword evidence="2 4" id="KW-0808">Transferase</keyword>
<dbReference type="GO" id="GO:0051923">
    <property type="term" value="P:sulfation"/>
    <property type="evidence" value="ECO:0000318"/>
    <property type="project" value="GO_Central"/>
</dbReference>
<protein>
    <submittedName>
        <fullName evidence="4 5">Salivary sulfotransferase, putative</fullName>
        <ecNumber evidence="4">2.8.2.2</ecNumber>
    </submittedName>
</protein>
<organism>
    <name type="scientific">Ixodes scapularis</name>
    <name type="common">Black-legged tick</name>
    <name type="synonym">Deer tick</name>
    <dbReference type="NCBI Taxonomy" id="6945"/>
    <lineage>
        <taxon>Eukaryota</taxon>
        <taxon>Metazoa</taxon>
        <taxon>Ecdysozoa</taxon>
        <taxon>Arthropoda</taxon>
        <taxon>Chelicerata</taxon>
        <taxon>Arachnida</taxon>
        <taxon>Acari</taxon>
        <taxon>Parasitiformes</taxon>
        <taxon>Ixodida</taxon>
        <taxon>Ixodoidea</taxon>
        <taxon>Ixodidae</taxon>
        <taxon>Ixodinae</taxon>
        <taxon>Ixodes</taxon>
    </lineage>
</organism>
<dbReference type="EnsemblMetazoa" id="ISCW013702-RA">
    <property type="protein sequence ID" value="ISCW013702-PA"/>
    <property type="gene ID" value="ISCW013702"/>
</dbReference>
<keyword evidence="6" id="KW-1185">Reference proteome</keyword>
<dbReference type="GO" id="GO:0004027">
    <property type="term" value="F:alcohol sulfotransferase activity"/>
    <property type="evidence" value="ECO:0007669"/>
    <property type="project" value="UniProtKB-EC"/>
</dbReference>
<dbReference type="HOGENOM" id="CLU_027239_2_0_1"/>
<dbReference type="GO" id="GO:0005737">
    <property type="term" value="C:cytoplasm"/>
    <property type="evidence" value="ECO:0000318"/>
    <property type="project" value="GO_Central"/>
</dbReference>
<name>B7QH18_IXOSC</name>
<dbReference type="Gene3D" id="3.40.50.300">
    <property type="entry name" value="P-loop containing nucleotide triphosphate hydrolases"/>
    <property type="match status" value="1"/>
</dbReference>
<accession>B7QH18</accession>
<reference evidence="4 6" key="1">
    <citation type="submission" date="2008-03" db="EMBL/GenBank/DDBJ databases">
        <title>Annotation of Ixodes scapularis.</title>
        <authorList>
            <consortium name="Ixodes scapularis Genome Project Consortium"/>
            <person name="Caler E."/>
            <person name="Hannick L.I."/>
            <person name="Bidwell S."/>
            <person name="Joardar V."/>
            <person name="Thiagarajan M."/>
            <person name="Amedeo P."/>
            <person name="Galinsky K.J."/>
            <person name="Schobel S."/>
            <person name="Inman J."/>
            <person name="Hostetler J."/>
            <person name="Miller J."/>
            <person name="Hammond M."/>
            <person name="Megy K."/>
            <person name="Lawson D."/>
            <person name="Kodira C."/>
            <person name="Sutton G."/>
            <person name="Meyer J."/>
            <person name="Hill C.A."/>
            <person name="Birren B."/>
            <person name="Nene V."/>
            <person name="Collins F."/>
            <person name="Alarcon-Chaidez F."/>
            <person name="Wikel S."/>
            <person name="Strausberg R."/>
        </authorList>
    </citation>
    <scope>NUCLEOTIDE SEQUENCE [LARGE SCALE GENOMIC DNA]</scope>
    <source>
        <strain evidence="6">Wikel</strain>
        <strain evidence="4">Wikel colony</strain>
    </source>
</reference>
<dbReference type="GO" id="GO:0008146">
    <property type="term" value="F:sulfotransferase activity"/>
    <property type="evidence" value="ECO:0000318"/>
    <property type="project" value="GO_Central"/>
</dbReference>
<dbReference type="VEuPathDB" id="VectorBase:ISCP_012077"/>
<dbReference type="VEuPathDB" id="VectorBase:ISCI013702"/>
<dbReference type="InterPro" id="IPR000863">
    <property type="entry name" value="Sulfotransferase_dom"/>
</dbReference>
<dbReference type="EC" id="2.8.2.2" evidence="4"/>
<dbReference type="VEuPathDB" id="VectorBase:ISCW013702"/>
<reference evidence="5" key="2">
    <citation type="submission" date="2020-05" db="UniProtKB">
        <authorList>
            <consortium name="EnsemblMetazoa"/>
        </authorList>
    </citation>
    <scope>IDENTIFICATION</scope>
    <source>
        <strain evidence="5">wikel</strain>
    </source>
</reference>
<dbReference type="InterPro" id="IPR027417">
    <property type="entry name" value="P-loop_NTPase"/>
</dbReference>
<evidence type="ECO:0000313" key="5">
    <source>
        <dbReference type="EnsemblMetazoa" id="ISCW013702-PA"/>
    </source>
</evidence>
<evidence type="ECO:0000259" key="3">
    <source>
        <dbReference type="Pfam" id="PF00685"/>
    </source>
</evidence>